<keyword evidence="2" id="KW-1185">Reference proteome</keyword>
<accession>A0A164F9D3</accession>
<reference evidence="1 2" key="1">
    <citation type="submission" date="2016-03" db="EMBL/GenBank/DDBJ databases">
        <title>EvidentialGene: Evidence-directed Construction of Genes on Genomes.</title>
        <authorList>
            <person name="Gilbert D.G."/>
            <person name="Choi J.-H."/>
            <person name="Mockaitis K."/>
            <person name="Colbourne J."/>
            <person name="Pfrender M."/>
        </authorList>
    </citation>
    <scope>NUCLEOTIDE SEQUENCE [LARGE SCALE GENOMIC DNA]</scope>
    <source>
        <strain evidence="1 2">Xinb3</strain>
        <tissue evidence="1">Complete organism</tissue>
    </source>
</reference>
<organism evidence="1 2">
    <name type="scientific">Daphnia magna</name>
    <dbReference type="NCBI Taxonomy" id="35525"/>
    <lineage>
        <taxon>Eukaryota</taxon>
        <taxon>Metazoa</taxon>
        <taxon>Ecdysozoa</taxon>
        <taxon>Arthropoda</taxon>
        <taxon>Crustacea</taxon>
        <taxon>Branchiopoda</taxon>
        <taxon>Diplostraca</taxon>
        <taxon>Cladocera</taxon>
        <taxon>Anomopoda</taxon>
        <taxon>Daphniidae</taxon>
        <taxon>Daphnia</taxon>
    </lineage>
</organism>
<proteinExistence type="predicted"/>
<evidence type="ECO:0000313" key="1">
    <source>
        <dbReference type="EMBL" id="KZR97567.1"/>
    </source>
</evidence>
<protein>
    <submittedName>
        <fullName evidence="1">Uncharacterized protein</fullName>
    </submittedName>
</protein>
<feature type="non-terminal residue" evidence="1">
    <location>
        <position position="1"/>
    </location>
</feature>
<dbReference type="EMBL" id="LRGB01020873">
    <property type="protein sequence ID" value="KZR97567.1"/>
    <property type="molecule type" value="Genomic_DNA"/>
</dbReference>
<dbReference type="Proteomes" id="UP000076858">
    <property type="component" value="Unassembled WGS sequence"/>
</dbReference>
<gene>
    <name evidence="1" type="ORF">APZ42_007478</name>
</gene>
<evidence type="ECO:0000313" key="2">
    <source>
        <dbReference type="Proteomes" id="UP000076858"/>
    </source>
</evidence>
<dbReference type="AlphaFoldDB" id="A0A164F9D3"/>
<sequence>IEFNAVAIDEMTEKLKTLLDSPNKIERIRTAFPKRTAVKVSAALKTLEKFKRDDSYLMSSSKGLKTTSASVKDAFKLEHQLLVVVCKDGHAEHDSYYENLIGDNQTRLTNKKVIILCHDGV</sequence>
<dbReference type="OrthoDB" id="6745084at2759"/>
<feature type="non-terminal residue" evidence="1">
    <location>
        <position position="121"/>
    </location>
</feature>
<comment type="caution">
    <text evidence="1">The sequence shown here is derived from an EMBL/GenBank/DDBJ whole genome shotgun (WGS) entry which is preliminary data.</text>
</comment>
<name>A0A164F9D3_9CRUS</name>